<dbReference type="Proteomes" id="UP000676336">
    <property type="component" value="Unassembled WGS sequence"/>
</dbReference>
<evidence type="ECO:0000313" key="2">
    <source>
        <dbReference type="EMBL" id="CAF4292704.1"/>
    </source>
</evidence>
<evidence type="ECO:0000256" key="1">
    <source>
        <dbReference type="SAM" id="Coils"/>
    </source>
</evidence>
<dbReference type="InterPro" id="IPR027267">
    <property type="entry name" value="AH/BAR_dom_sf"/>
</dbReference>
<dbReference type="EMBL" id="CAJOBJ010060978">
    <property type="protein sequence ID" value="CAF4417525.1"/>
    <property type="molecule type" value="Genomic_DNA"/>
</dbReference>
<organism evidence="2 5">
    <name type="scientific">Rotaria magnacalcarata</name>
    <dbReference type="NCBI Taxonomy" id="392030"/>
    <lineage>
        <taxon>Eukaryota</taxon>
        <taxon>Metazoa</taxon>
        <taxon>Spiralia</taxon>
        <taxon>Gnathifera</taxon>
        <taxon>Rotifera</taxon>
        <taxon>Eurotatoria</taxon>
        <taxon>Bdelloidea</taxon>
        <taxon>Philodinida</taxon>
        <taxon>Philodinidae</taxon>
        <taxon>Rotaria</taxon>
    </lineage>
</organism>
<feature type="coiled-coil region" evidence="1">
    <location>
        <begin position="2"/>
        <end position="29"/>
    </location>
</feature>
<dbReference type="AlphaFoldDB" id="A0A8S2TKL3"/>
<reference evidence="2" key="1">
    <citation type="submission" date="2021-02" db="EMBL/GenBank/DDBJ databases">
        <authorList>
            <person name="Nowell W R."/>
        </authorList>
    </citation>
    <scope>NUCLEOTIDE SEQUENCE</scope>
</reference>
<evidence type="ECO:0000313" key="4">
    <source>
        <dbReference type="EMBL" id="CAF4417525.1"/>
    </source>
</evidence>
<keyword evidence="1" id="KW-0175">Coiled coil</keyword>
<accession>A0A8S2TKL3</accession>
<feature type="non-terminal residue" evidence="2">
    <location>
        <position position="1"/>
    </location>
</feature>
<dbReference type="Proteomes" id="UP000681720">
    <property type="component" value="Unassembled WGS sequence"/>
</dbReference>
<protein>
    <submittedName>
        <fullName evidence="2">Uncharacterized protein</fullName>
    </submittedName>
</protein>
<sequence length="65" mass="7964">MNSLSLKQLERLEKKYRLAQDDYKSTVDKYNLIRIEYEKRFQDTCTKFQDFEINHIEKLLAFSLN</sequence>
<dbReference type="EMBL" id="CAJOBH010033986">
    <property type="protein sequence ID" value="CAF4292704.1"/>
    <property type="molecule type" value="Genomic_DNA"/>
</dbReference>
<evidence type="ECO:0000313" key="5">
    <source>
        <dbReference type="Proteomes" id="UP000681967"/>
    </source>
</evidence>
<gene>
    <name evidence="2" type="ORF">BYL167_LOCUS27160</name>
    <name evidence="4" type="ORF">GIL414_LOCUS30923</name>
    <name evidence="3" type="ORF">SMN809_LOCUS30277</name>
</gene>
<dbReference type="Gene3D" id="1.20.1270.60">
    <property type="entry name" value="Arfaptin homology (AH) domain/BAR domain"/>
    <property type="match status" value="1"/>
</dbReference>
<proteinExistence type="predicted"/>
<dbReference type="SUPFAM" id="SSF103657">
    <property type="entry name" value="BAR/IMD domain-like"/>
    <property type="match status" value="1"/>
</dbReference>
<dbReference type="EMBL" id="CAJOBI010056727">
    <property type="protein sequence ID" value="CAF4397224.1"/>
    <property type="molecule type" value="Genomic_DNA"/>
</dbReference>
<name>A0A8S2TKL3_9BILA</name>
<evidence type="ECO:0000313" key="3">
    <source>
        <dbReference type="EMBL" id="CAF4397224.1"/>
    </source>
</evidence>
<comment type="caution">
    <text evidence="2">The sequence shown here is derived from an EMBL/GenBank/DDBJ whole genome shotgun (WGS) entry which is preliminary data.</text>
</comment>
<dbReference type="Proteomes" id="UP000681967">
    <property type="component" value="Unassembled WGS sequence"/>
</dbReference>